<sequence length="227" mass="25629">MTPYVAVAIFLAGIAYRLLSWLRVPPPAVRFLLHPAPKSTLGSLLAVVKQFLFYPSLMSVNPKLWLAAWTGHMALFGALIGHGRLITEYTFVFGPLGMDKHAIDQFSFMAGSIAGLIMLAAFTFLLLRRFRGLLRKLSTPEDYFALSLVLGLVITGLMMRFATHIDVEAMRLYFWELATFRPQHLPENPFFMAHYALAQLLLAYFPFGKLMHSIGSLLTNSVTRWKM</sequence>
<reference evidence="11" key="1">
    <citation type="journal article" date="2020" name="mSystems">
        <title>Genome- and Community-Level Interaction Insights into Carbon Utilization and Element Cycling Functions of Hydrothermarchaeota in Hydrothermal Sediment.</title>
        <authorList>
            <person name="Zhou Z."/>
            <person name="Liu Y."/>
            <person name="Xu W."/>
            <person name="Pan J."/>
            <person name="Luo Z.H."/>
            <person name="Li M."/>
        </authorList>
    </citation>
    <scope>NUCLEOTIDE SEQUENCE</scope>
    <source>
        <strain evidence="11">SpSt-649</strain>
    </source>
</reference>
<dbReference type="AlphaFoldDB" id="A0A7C4HA63"/>
<evidence type="ECO:0000256" key="1">
    <source>
        <dbReference type="ARBA" id="ARBA00004651"/>
    </source>
</evidence>
<dbReference type="Gene3D" id="1.20.950.20">
    <property type="entry name" value="Transmembrane di-heme cytochromes, Chain C"/>
    <property type="match status" value="1"/>
</dbReference>
<organism evidence="11">
    <name type="scientific">Thermofilum pendens</name>
    <dbReference type="NCBI Taxonomy" id="2269"/>
    <lineage>
        <taxon>Archaea</taxon>
        <taxon>Thermoproteota</taxon>
        <taxon>Thermoprotei</taxon>
        <taxon>Thermofilales</taxon>
        <taxon>Thermofilaceae</taxon>
        <taxon>Thermofilum</taxon>
    </lineage>
</organism>
<evidence type="ECO:0000256" key="8">
    <source>
        <dbReference type="ARBA" id="ARBA00023136"/>
    </source>
</evidence>
<evidence type="ECO:0000256" key="2">
    <source>
        <dbReference type="ARBA" id="ARBA00022448"/>
    </source>
</evidence>
<dbReference type="InterPro" id="IPR023234">
    <property type="entry name" value="NarG-like_domain"/>
</dbReference>
<dbReference type="PANTHER" id="PTHR30598">
    <property type="entry name" value="NITRATE REDUCTASE PRIVATE CHAPERONE, REDOX ENZYME MATURATION PROTEIN REMP FAMILY"/>
    <property type="match status" value="1"/>
</dbReference>
<evidence type="ECO:0000256" key="4">
    <source>
        <dbReference type="ARBA" id="ARBA00022692"/>
    </source>
</evidence>
<dbReference type="GO" id="GO:0020037">
    <property type="term" value="F:heme binding"/>
    <property type="evidence" value="ECO:0007669"/>
    <property type="project" value="TreeGrafter"/>
</dbReference>
<evidence type="ECO:0000256" key="3">
    <source>
        <dbReference type="ARBA" id="ARBA00022475"/>
    </source>
</evidence>
<dbReference type="GO" id="GO:0008940">
    <property type="term" value="F:nitrate reductase activity"/>
    <property type="evidence" value="ECO:0007669"/>
    <property type="project" value="TreeGrafter"/>
</dbReference>
<dbReference type="GO" id="GO:0005886">
    <property type="term" value="C:plasma membrane"/>
    <property type="evidence" value="ECO:0007669"/>
    <property type="project" value="UniProtKB-SubCell"/>
</dbReference>
<evidence type="ECO:0000256" key="9">
    <source>
        <dbReference type="SAM" id="Phobius"/>
    </source>
</evidence>
<dbReference type="PANTHER" id="PTHR30598:SF3">
    <property type="entry name" value="RESPIRATORY NITRATE REDUCTASE 1 GAMMA CHAIN"/>
    <property type="match status" value="1"/>
</dbReference>
<feature type="transmembrane region" description="Helical" evidence="9">
    <location>
        <begin position="106"/>
        <end position="127"/>
    </location>
</feature>
<dbReference type="Pfam" id="PF02665">
    <property type="entry name" value="Nitrate_red_gam"/>
    <property type="match status" value="1"/>
</dbReference>
<dbReference type="GO" id="GO:0009055">
    <property type="term" value="F:electron transfer activity"/>
    <property type="evidence" value="ECO:0007669"/>
    <property type="project" value="TreeGrafter"/>
</dbReference>
<evidence type="ECO:0000313" key="11">
    <source>
        <dbReference type="EMBL" id="HGM46648.1"/>
    </source>
</evidence>
<keyword evidence="5" id="KW-0249">Electron transport</keyword>
<keyword evidence="8 9" id="KW-0472">Membrane</keyword>
<keyword evidence="7" id="KW-0560">Oxidoreductase</keyword>
<evidence type="ECO:0000256" key="5">
    <source>
        <dbReference type="ARBA" id="ARBA00022982"/>
    </source>
</evidence>
<dbReference type="SUPFAM" id="SSF103501">
    <property type="entry name" value="Respiratory nitrate reductase 1 gamma chain"/>
    <property type="match status" value="1"/>
</dbReference>
<feature type="transmembrane region" description="Helical" evidence="9">
    <location>
        <begin position="64"/>
        <end position="86"/>
    </location>
</feature>
<dbReference type="InterPro" id="IPR036197">
    <property type="entry name" value="NarG-like_sf"/>
</dbReference>
<dbReference type="GO" id="GO:0019645">
    <property type="term" value="P:anaerobic electron transport chain"/>
    <property type="evidence" value="ECO:0007669"/>
    <property type="project" value="TreeGrafter"/>
</dbReference>
<keyword evidence="2" id="KW-0813">Transport</keyword>
<protein>
    <recommendedName>
        <fullName evidence="10">NarG-like domain-containing protein</fullName>
    </recommendedName>
</protein>
<comment type="subcellular location">
    <subcellularLocation>
        <location evidence="1">Cell membrane</location>
        <topology evidence="1">Multi-pass membrane protein</topology>
    </subcellularLocation>
</comment>
<feature type="transmembrane region" description="Helical" evidence="9">
    <location>
        <begin position="143"/>
        <end position="162"/>
    </location>
</feature>
<keyword evidence="4 9" id="KW-0812">Transmembrane</keyword>
<name>A0A7C4HA63_THEPE</name>
<comment type="caution">
    <text evidence="11">The sequence shown here is derived from an EMBL/GenBank/DDBJ whole genome shotgun (WGS) entry which is preliminary data.</text>
</comment>
<feature type="domain" description="NarG-like" evidence="10">
    <location>
        <begin position="61"/>
        <end position="214"/>
    </location>
</feature>
<dbReference type="EMBL" id="DTBQ01000077">
    <property type="protein sequence ID" value="HGM46648.1"/>
    <property type="molecule type" value="Genomic_DNA"/>
</dbReference>
<evidence type="ECO:0000256" key="6">
    <source>
        <dbReference type="ARBA" id="ARBA00022989"/>
    </source>
</evidence>
<dbReference type="InterPro" id="IPR051936">
    <property type="entry name" value="Heme-iron_electron_transfer"/>
</dbReference>
<keyword evidence="6 9" id="KW-1133">Transmembrane helix</keyword>
<feature type="transmembrane region" description="Helical" evidence="9">
    <location>
        <begin position="190"/>
        <end position="207"/>
    </location>
</feature>
<proteinExistence type="predicted"/>
<accession>A0A7C4HA63</accession>
<evidence type="ECO:0000256" key="7">
    <source>
        <dbReference type="ARBA" id="ARBA00023002"/>
    </source>
</evidence>
<evidence type="ECO:0000259" key="10">
    <source>
        <dbReference type="Pfam" id="PF02665"/>
    </source>
</evidence>
<gene>
    <name evidence="11" type="ORF">ENU21_02685</name>
</gene>
<keyword evidence="3" id="KW-1003">Cell membrane</keyword>